<evidence type="ECO:0000313" key="3">
    <source>
        <dbReference type="Proteomes" id="UP000199514"/>
    </source>
</evidence>
<keyword evidence="3" id="KW-1185">Reference proteome</keyword>
<protein>
    <submittedName>
        <fullName evidence="2">Uncharacterized protein</fullName>
    </submittedName>
</protein>
<reference evidence="2 3" key="1">
    <citation type="submission" date="2016-10" db="EMBL/GenBank/DDBJ databases">
        <authorList>
            <person name="de Groot N.N."/>
        </authorList>
    </citation>
    <scope>NUCLEOTIDE SEQUENCE [LARGE SCALE GENOMIC DNA]</scope>
    <source>
        <strain evidence="2 3">DSM 6793</strain>
    </source>
</reference>
<feature type="transmembrane region" description="Helical" evidence="1">
    <location>
        <begin position="163"/>
        <end position="183"/>
    </location>
</feature>
<dbReference type="AlphaFoldDB" id="A0A1I1M6H0"/>
<keyword evidence="1" id="KW-0472">Membrane</keyword>
<organism evidence="2 3">
    <name type="scientific">Flexibacter flexilis DSM 6793</name>
    <dbReference type="NCBI Taxonomy" id="927664"/>
    <lineage>
        <taxon>Bacteria</taxon>
        <taxon>Pseudomonadati</taxon>
        <taxon>Bacteroidota</taxon>
        <taxon>Cytophagia</taxon>
        <taxon>Cytophagales</taxon>
        <taxon>Flexibacteraceae</taxon>
        <taxon>Flexibacter</taxon>
    </lineage>
</organism>
<proteinExistence type="predicted"/>
<name>A0A1I1M6H0_9BACT</name>
<dbReference type="Proteomes" id="UP000199514">
    <property type="component" value="Unassembled WGS sequence"/>
</dbReference>
<keyword evidence="1" id="KW-0812">Transmembrane</keyword>
<keyword evidence="1" id="KW-1133">Transmembrane helix</keyword>
<evidence type="ECO:0000256" key="1">
    <source>
        <dbReference type="SAM" id="Phobius"/>
    </source>
</evidence>
<gene>
    <name evidence="2" type="ORF">SAMN05421780_11030</name>
</gene>
<dbReference type="STRING" id="927664.SAMN05421780_11030"/>
<dbReference type="RefSeq" id="WP_091514937.1">
    <property type="nucleotide sequence ID" value="NZ_FOLE01000010.1"/>
</dbReference>
<feature type="transmembrane region" description="Helical" evidence="1">
    <location>
        <begin position="6"/>
        <end position="23"/>
    </location>
</feature>
<dbReference type="EMBL" id="FOLE01000010">
    <property type="protein sequence ID" value="SFC80362.1"/>
    <property type="molecule type" value="Genomic_DNA"/>
</dbReference>
<sequence>MKLNKQDIVFIICGVLLFCVFVWERDKYPTKAIISTRPQPVRTDTALVDKIKAVPFDTAKIEKPNKVLVQALPDTALRKRAEKKKIVRTTRIDLRAGRADIETITPRGTVLADSYENIPTGMVAAIAVNDTGAVNITYKTAEQVAQESREREKAERKAQNKGFWRGLGVGAVATTIVITVLALL</sequence>
<evidence type="ECO:0000313" key="2">
    <source>
        <dbReference type="EMBL" id="SFC80362.1"/>
    </source>
</evidence>
<accession>A0A1I1M6H0</accession>